<evidence type="ECO:0000313" key="7">
    <source>
        <dbReference type="EMBL" id="MBW5482150.1"/>
    </source>
</evidence>
<dbReference type="Proteomes" id="UP000812013">
    <property type="component" value="Unassembled WGS sequence"/>
</dbReference>
<dbReference type="SUPFAM" id="SSF46689">
    <property type="entry name" value="Homeodomain-like"/>
    <property type="match status" value="1"/>
</dbReference>
<dbReference type="InterPro" id="IPR001647">
    <property type="entry name" value="HTH_TetR"/>
</dbReference>
<reference evidence="7 8" key="1">
    <citation type="submission" date="2019-12" db="EMBL/GenBank/DDBJ databases">
        <title>Genome sequence of Streptomyces bambusae.</title>
        <authorList>
            <person name="Bansal K."/>
            <person name="Choksket S."/>
            <person name="Korpole S."/>
            <person name="Patil P.B."/>
        </authorList>
    </citation>
    <scope>NUCLEOTIDE SEQUENCE [LARGE SCALE GENOMIC DNA]</scope>
    <source>
        <strain evidence="7 8">SK60</strain>
    </source>
</reference>
<dbReference type="PANTHER" id="PTHR30055:SF238">
    <property type="entry name" value="MYCOFACTOCIN BIOSYNTHESIS TRANSCRIPTIONAL REGULATOR MFTR-RELATED"/>
    <property type="match status" value="1"/>
</dbReference>
<dbReference type="InterPro" id="IPR036271">
    <property type="entry name" value="Tet_transcr_reg_TetR-rel_C_sf"/>
</dbReference>
<dbReference type="PRINTS" id="PR00455">
    <property type="entry name" value="HTHTETR"/>
</dbReference>
<feature type="DNA-binding region" description="H-T-H motif" evidence="4">
    <location>
        <begin position="57"/>
        <end position="76"/>
    </location>
</feature>
<keyword evidence="8" id="KW-1185">Reference proteome</keyword>
<dbReference type="InterPro" id="IPR009057">
    <property type="entry name" value="Homeodomain-like_sf"/>
</dbReference>
<name>A0ABS6Z610_9ACTN</name>
<organism evidence="7 8">
    <name type="scientific">Streptomyces bambusae</name>
    <dbReference type="NCBI Taxonomy" id="1550616"/>
    <lineage>
        <taxon>Bacteria</taxon>
        <taxon>Bacillati</taxon>
        <taxon>Actinomycetota</taxon>
        <taxon>Actinomycetes</taxon>
        <taxon>Kitasatosporales</taxon>
        <taxon>Streptomycetaceae</taxon>
        <taxon>Streptomyces</taxon>
    </lineage>
</organism>
<dbReference type="PROSITE" id="PS50977">
    <property type="entry name" value="HTH_TETR_2"/>
    <property type="match status" value="1"/>
</dbReference>
<dbReference type="SUPFAM" id="SSF48498">
    <property type="entry name" value="Tetracyclin repressor-like, C-terminal domain"/>
    <property type="match status" value="1"/>
</dbReference>
<dbReference type="RefSeq" id="WP_219666077.1">
    <property type="nucleotide sequence ID" value="NZ_WTFF01000047.1"/>
</dbReference>
<keyword evidence="1" id="KW-0805">Transcription regulation</keyword>
<dbReference type="EMBL" id="WTFF01000047">
    <property type="protein sequence ID" value="MBW5482150.1"/>
    <property type="molecule type" value="Genomic_DNA"/>
</dbReference>
<feature type="domain" description="HTH tetR-type" evidence="6">
    <location>
        <begin position="35"/>
        <end position="94"/>
    </location>
</feature>
<proteinExistence type="predicted"/>
<evidence type="ECO:0000256" key="5">
    <source>
        <dbReference type="SAM" id="MobiDB-lite"/>
    </source>
</evidence>
<dbReference type="PANTHER" id="PTHR30055">
    <property type="entry name" value="HTH-TYPE TRANSCRIPTIONAL REGULATOR RUTR"/>
    <property type="match status" value="1"/>
</dbReference>
<evidence type="ECO:0000256" key="1">
    <source>
        <dbReference type="ARBA" id="ARBA00023015"/>
    </source>
</evidence>
<evidence type="ECO:0000256" key="3">
    <source>
        <dbReference type="ARBA" id="ARBA00023163"/>
    </source>
</evidence>
<dbReference type="Gene3D" id="1.10.357.10">
    <property type="entry name" value="Tetracycline Repressor, domain 2"/>
    <property type="match status" value="1"/>
</dbReference>
<keyword evidence="3" id="KW-0804">Transcription</keyword>
<sequence>MSLSNSAGSDEESRGTGDGPRSTGEDARSTAENAPSIDDKILDAAAELVAVLGKRVQLAEIARRAGVSRPTVYRRWPDVRAVVGSLLTREIMRTVERTPRTGDDLAGLVEWIVDVAVQLRDHPVLGGLLADGDLLTEYVVQRLGTSQRTLLSLLRDAVEAGQRGGTVRPGEPMQLASMVLLITQSTVQSHRMVAELLPEPAWRSELALALNGYLRP</sequence>
<comment type="caution">
    <text evidence="7">The sequence shown here is derived from an EMBL/GenBank/DDBJ whole genome shotgun (WGS) entry which is preliminary data.</text>
</comment>
<evidence type="ECO:0000256" key="2">
    <source>
        <dbReference type="ARBA" id="ARBA00023125"/>
    </source>
</evidence>
<evidence type="ECO:0000256" key="4">
    <source>
        <dbReference type="PROSITE-ProRule" id="PRU00335"/>
    </source>
</evidence>
<gene>
    <name evidence="7" type="ORF">GPJ59_09710</name>
</gene>
<dbReference type="InterPro" id="IPR050109">
    <property type="entry name" value="HTH-type_TetR-like_transc_reg"/>
</dbReference>
<keyword evidence="2 4" id="KW-0238">DNA-binding</keyword>
<dbReference type="Pfam" id="PF00440">
    <property type="entry name" value="TetR_N"/>
    <property type="match status" value="1"/>
</dbReference>
<accession>A0ABS6Z610</accession>
<protein>
    <submittedName>
        <fullName evidence="7">TetR family transcriptional regulator</fullName>
    </submittedName>
</protein>
<evidence type="ECO:0000259" key="6">
    <source>
        <dbReference type="PROSITE" id="PS50977"/>
    </source>
</evidence>
<feature type="region of interest" description="Disordered" evidence="5">
    <location>
        <begin position="1"/>
        <end position="35"/>
    </location>
</feature>
<evidence type="ECO:0000313" key="8">
    <source>
        <dbReference type="Proteomes" id="UP000812013"/>
    </source>
</evidence>